<proteinExistence type="predicted"/>
<dbReference type="InterPro" id="IPR009097">
    <property type="entry name" value="Cyclic_Pdiesterase"/>
</dbReference>
<gene>
    <name evidence="1" type="ORF">H1P_3750004</name>
</gene>
<evidence type="ECO:0000313" key="1">
    <source>
        <dbReference type="EMBL" id="VEP15823.1"/>
    </source>
</evidence>
<dbReference type="EMBL" id="CAACVJ010000307">
    <property type="protein sequence ID" value="VEP15823.1"/>
    <property type="molecule type" value="Genomic_DNA"/>
</dbReference>
<organism evidence="1 2">
    <name type="scientific">Hyella patelloides LEGE 07179</name>
    <dbReference type="NCBI Taxonomy" id="945734"/>
    <lineage>
        <taxon>Bacteria</taxon>
        <taxon>Bacillati</taxon>
        <taxon>Cyanobacteriota</taxon>
        <taxon>Cyanophyceae</taxon>
        <taxon>Pleurocapsales</taxon>
        <taxon>Hyellaceae</taxon>
        <taxon>Hyella</taxon>
    </lineage>
</organism>
<keyword evidence="2" id="KW-1185">Reference proteome</keyword>
<evidence type="ECO:0000313" key="2">
    <source>
        <dbReference type="Proteomes" id="UP000320055"/>
    </source>
</evidence>
<dbReference type="Proteomes" id="UP000320055">
    <property type="component" value="Unassembled WGS sequence"/>
</dbReference>
<reference evidence="1 2" key="1">
    <citation type="submission" date="2019-01" db="EMBL/GenBank/DDBJ databases">
        <authorList>
            <person name="Brito A."/>
        </authorList>
    </citation>
    <scope>NUCLEOTIDE SEQUENCE [LARGE SCALE GENOMIC DNA]</scope>
    <source>
        <strain evidence="1">1</strain>
    </source>
</reference>
<protein>
    <recommendedName>
        <fullName evidence="3">DUF1868 domain-containing protein</fullName>
    </recommendedName>
</protein>
<dbReference type="Gene3D" id="3.90.1140.10">
    <property type="entry name" value="Cyclic phosphodiesterase"/>
    <property type="match status" value="1"/>
</dbReference>
<accession>A0A563VX30</accession>
<name>A0A563VX30_9CYAN</name>
<evidence type="ECO:0008006" key="3">
    <source>
        <dbReference type="Google" id="ProtNLM"/>
    </source>
</evidence>
<sequence>MNETYQEYINRVAQLTLPGTCSSQLQTIQTSPKFIDGKVVPFPGYSVITPPNKDDADNQKFYSQIQLIQQSIIQQLEPGFVIPLTPESFHFTIADLVWDHSYQQAVQENPQFETQLREQINQSFQQYQTTTNDRNPIQWQLLGITIRPRAIVACLAPKDQASYQTILDLRRCIYQNAGLIALGIEQQYDFTAHITLGYFGPINASLNRSEVCVIISQISDRLLEGEPTLITVKRGELRKFDDMLNYHRQPDWAAISF</sequence>
<dbReference type="OrthoDB" id="457015at2"/>
<dbReference type="SUPFAM" id="SSF55144">
    <property type="entry name" value="LigT-like"/>
    <property type="match status" value="1"/>
</dbReference>
<dbReference type="AlphaFoldDB" id="A0A563VX30"/>
<dbReference type="RefSeq" id="WP_144874656.1">
    <property type="nucleotide sequence ID" value="NZ_LR214111.1"/>
</dbReference>